<reference evidence="1" key="1">
    <citation type="journal article" date="2014" name="Front. Microbiol.">
        <title>High frequency of phylogenetically diverse reductive dehalogenase-homologous genes in deep subseafloor sedimentary metagenomes.</title>
        <authorList>
            <person name="Kawai M."/>
            <person name="Futagami T."/>
            <person name="Toyoda A."/>
            <person name="Takaki Y."/>
            <person name="Nishi S."/>
            <person name="Hori S."/>
            <person name="Arai W."/>
            <person name="Tsubouchi T."/>
            <person name="Morono Y."/>
            <person name="Uchiyama I."/>
            <person name="Ito T."/>
            <person name="Fujiyama A."/>
            <person name="Inagaki F."/>
            <person name="Takami H."/>
        </authorList>
    </citation>
    <scope>NUCLEOTIDE SEQUENCE</scope>
    <source>
        <strain evidence="1">Expedition CK06-06</strain>
    </source>
</reference>
<accession>X1GMX4</accession>
<dbReference type="AlphaFoldDB" id="X1GMX4"/>
<sequence length="76" mass="8625">MSKKYDDLVAAEELPEEMSIIELATLGRRLDVDVDAIREKHLSAQHQELWEVVRAAKEAQKKKGKEVNHGLRSKTG</sequence>
<evidence type="ECO:0000313" key="1">
    <source>
        <dbReference type="EMBL" id="GAH46215.1"/>
    </source>
</evidence>
<proteinExistence type="predicted"/>
<protein>
    <submittedName>
        <fullName evidence="1">Uncharacterized protein</fullName>
    </submittedName>
</protein>
<comment type="caution">
    <text evidence="1">The sequence shown here is derived from an EMBL/GenBank/DDBJ whole genome shotgun (WGS) entry which is preliminary data.</text>
</comment>
<dbReference type="EMBL" id="BARU01008931">
    <property type="protein sequence ID" value="GAH46215.1"/>
    <property type="molecule type" value="Genomic_DNA"/>
</dbReference>
<gene>
    <name evidence="1" type="ORF">S03H2_17333</name>
</gene>
<name>X1GMX4_9ZZZZ</name>
<organism evidence="1">
    <name type="scientific">marine sediment metagenome</name>
    <dbReference type="NCBI Taxonomy" id="412755"/>
    <lineage>
        <taxon>unclassified sequences</taxon>
        <taxon>metagenomes</taxon>
        <taxon>ecological metagenomes</taxon>
    </lineage>
</organism>